<dbReference type="SMART" id="SM00849">
    <property type="entry name" value="Lactamase_B"/>
    <property type="match status" value="1"/>
</dbReference>
<evidence type="ECO:0000313" key="8">
    <source>
        <dbReference type="EMBL" id="OOF79583.1"/>
    </source>
</evidence>
<keyword evidence="5 6" id="KW-0472">Membrane</keyword>
<dbReference type="InterPro" id="IPR001279">
    <property type="entry name" value="Metallo-B-lactamas"/>
</dbReference>
<reference evidence="9" key="1">
    <citation type="submission" date="2016-10" db="EMBL/GenBank/DDBJ databases">
        <title>Rodentibacter gen. nov. and new species.</title>
        <authorList>
            <person name="Christensen H."/>
        </authorList>
    </citation>
    <scope>NUCLEOTIDE SEQUENCE [LARGE SCALE GENOMIC DNA]</scope>
    <source>
        <strain evidence="9">Ppn152</strain>
    </source>
</reference>
<dbReference type="InterPro" id="IPR035681">
    <property type="entry name" value="ComA-like_MBL"/>
</dbReference>
<dbReference type="RefSeq" id="WP_077586094.1">
    <property type="nucleotide sequence ID" value="NZ_MLAE01000010.1"/>
</dbReference>
<name>A0A1V3KR02_9PAST</name>
<feature type="transmembrane region" description="Helical" evidence="6">
    <location>
        <begin position="312"/>
        <end position="330"/>
    </location>
</feature>
<gene>
    <name evidence="8" type="ORF">BKG96_01580</name>
</gene>
<evidence type="ECO:0000256" key="2">
    <source>
        <dbReference type="ARBA" id="ARBA00022475"/>
    </source>
</evidence>
<dbReference type="EMBL" id="MLAE01000010">
    <property type="protein sequence ID" value="OOF79583.1"/>
    <property type="molecule type" value="Genomic_DNA"/>
</dbReference>
<dbReference type="AlphaFoldDB" id="A0A1V3KR02"/>
<feature type="transmembrane region" description="Helical" evidence="6">
    <location>
        <begin position="6"/>
        <end position="22"/>
    </location>
</feature>
<feature type="domain" description="Metallo-beta-lactamase" evidence="7">
    <location>
        <begin position="549"/>
        <end position="731"/>
    </location>
</feature>
<dbReference type="InterPro" id="IPR004797">
    <property type="entry name" value="Competence_ComEC/Rec2"/>
</dbReference>
<comment type="caution">
    <text evidence="8">The sequence shown here is derived from an EMBL/GenBank/DDBJ whole genome shotgun (WGS) entry which is preliminary data.</text>
</comment>
<dbReference type="NCBIfam" id="TIGR00360">
    <property type="entry name" value="ComEC_N-term"/>
    <property type="match status" value="1"/>
</dbReference>
<dbReference type="InterPro" id="IPR052159">
    <property type="entry name" value="Competence_DNA_uptake"/>
</dbReference>
<accession>A0A1V3KR02</accession>
<organism evidence="8 9">
    <name type="scientific">Rodentibacter caecimuris</name>
    <dbReference type="NCBI Taxonomy" id="1796644"/>
    <lineage>
        <taxon>Bacteria</taxon>
        <taxon>Pseudomonadati</taxon>
        <taxon>Pseudomonadota</taxon>
        <taxon>Gammaproteobacteria</taxon>
        <taxon>Pasteurellales</taxon>
        <taxon>Pasteurellaceae</taxon>
        <taxon>Rodentibacter</taxon>
    </lineage>
</organism>
<feature type="transmembrane region" description="Helical" evidence="6">
    <location>
        <begin position="233"/>
        <end position="259"/>
    </location>
</feature>
<evidence type="ECO:0000313" key="9">
    <source>
        <dbReference type="Proteomes" id="UP000189114"/>
    </source>
</evidence>
<dbReference type="CDD" id="cd07731">
    <property type="entry name" value="ComA-like_MBL-fold"/>
    <property type="match status" value="1"/>
</dbReference>
<feature type="transmembrane region" description="Helical" evidence="6">
    <location>
        <begin position="461"/>
        <end position="481"/>
    </location>
</feature>
<dbReference type="PANTHER" id="PTHR30619:SF1">
    <property type="entry name" value="RECOMBINATION PROTEIN 2"/>
    <property type="match status" value="1"/>
</dbReference>
<feature type="transmembrane region" description="Helical" evidence="6">
    <location>
        <begin position="515"/>
        <end position="535"/>
    </location>
</feature>
<feature type="transmembrane region" description="Helical" evidence="6">
    <location>
        <begin position="336"/>
        <end position="353"/>
    </location>
</feature>
<keyword evidence="4 6" id="KW-1133">Transmembrane helix</keyword>
<dbReference type="InterPro" id="IPR025405">
    <property type="entry name" value="DUF4131"/>
</dbReference>
<protein>
    <submittedName>
        <fullName evidence="8">DNA internalization-related competence protein ComEC/Rec2</fullName>
    </submittedName>
</protein>
<dbReference type="GO" id="GO:0005886">
    <property type="term" value="C:plasma membrane"/>
    <property type="evidence" value="ECO:0007669"/>
    <property type="project" value="UniProtKB-SubCell"/>
</dbReference>
<feature type="transmembrane region" description="Helical" evidence="6">
    <location>
        <begin position="437"/>
        <end position="455"/>
    </location>
</feature>
<feature type="transmembrane region" description="Helical" evidence="6">
    <location>
        <begin position="56"/>
        <end position="80"/>
    </location>
</feature>
<dbReference type="Pfam" id="PF00753">
    <property type="entry name" value="Lactamase_B"/>
    <property type="match status" value="1"/>
</dbReference>
<evidence type="ECO:0000256" key="4">
    <source>
        <dbReference type="ARBA" id="ARBA00022989"/>
    </source>
</evidence>
<dbReference type="SUPFAM" id="SSF56281">
    <property type="entry name" value="Metallo-hydrolase/oxidoreductase"/>
    <property type="match status" value="1"/>
</dbReference>
<feature type="transmembrane region" description="Helical" evidence="6">
    <location>
        <begin position="403"/>
        <end position="425"/>
    </location>
</feature>
<comment type="subcellular location">
    <subcellularLocation>
        <location evidence="1">Cell membrane</location>
        <topology evidence="1">Multi-pass membrane protein</topology>
    </subcellularLocation>
</comment>
<dbReference type="GO" id="GO:0030420">
    <property type="term" value="P:establishment of competence for transformation"/>
    <property type="evidence" value="ECO:0007669"/>
    <property type="project" value="InterPro"/>
</dbReference>
<keyword evidence="3 6" id="KW-0812">Transmembrane</keyword>
<evidence type="ECO:0000259" key="7">
    <source>
        <dbReference type="SMART" id="SM00849"/>
    </source>
</evidence>
<dbReference type="Pfam" id="PF13567">
    <property type="entry name" value="DUF4131"/>
    <property type="match status" value="1"/>
</dbReference>
<feature type="transmembrane region" description="Helical" evidence="6">
    <location>
        <begin position="374"/>
        <end position="397"/>
    </location>
</feature>
<evidence type="ECO:0000256" key="1">
    <source>
        <dbReference type="ARBA" id="ARBA00004651"/>
    </source>
</evidence>
<dbReference type="NCBIfam" id="TIGR00361">
    <property type="entry name" value="ComEC_Rec2"/>
    <property type="match status" value="1"/>
</dbReference>
<evidence type="ECO:0000256" key="3">
    <source>
        <dbReference type="ARBA" id="ARBA00022692"/>
    </source>
</evidence>
<evidence type="ECO:0000256" key="6">
    <source>
        <dbReference type="SAM" id="Phobius"/>
    </source>
</evidence>
<proteinExistence type="predicted"/>
<feature type="transmembrane region" description="Helical" evidence="6">
    <location>
        <begin position="34"/>
        <end position="50"/>
    </location>
</feature>
<evidence type="ECO:0000256" key="5">
    <source>
        <dbReference type="ARBA" id="ARBA00023136"/>
    </source>
</evidence>
<keyword evidence="2" id="KW-1003">Cell membrane</keyword>
<dbReference type="PANTHER" id="PTHR30619">
    <property type="entry name" value="DNA INTERNALIZATION/COMPETENCE PROTEIN COMEC/REC2"/>
    <property type="match status" value="1"/>
</dbReference>
<sequence>MPINLFTLAISLICASLSLLFLPDFMLIGWKQTLLCNLIFTLTASLFYWFKKMWLFHFSSILNVIILAFGYTHSFALDLLRQADEMLPKKQNLVLQIENLVHQQEYQTLIARTLLNKKEQRIFLNWKGDAKPFLGEKWQGEVSVRPLSARLNGGGFDRQQWYFSQGVTANGSLKSAVKISDDFSWREKKLWRALKQTETLSLQGLLIALAFGERAWLDRTIWQIYQQTNTGHLIAISGLHIGLAMGMGFLLARAAQFFFPTNNIQPVFPLWSGAFFALFYAYLSGFSIPTFRAISALLFVLVIQSQRRYYSAFRLFILIIAFLLLCDPLMPLSTSFWLSIGAVCCLIIWYRYIPLSLFQWKYQPFSPKVRWILGLFHLQFGLFLLFTPLQLLLFNGISLSGFFANLVAVPLYSFFLVPVILFAVLSDGALYSWRLANYLAEGITQIITLFQGRWFGISLNLSLILTALFSLFFLLIILAIYREKRFSQKDWKMKAAKYFTLDLNRSLPIIWKKQAVWGSVGIAALSLLIVIIRQYQQPIWQLDTLDVGQGLATLIVKNGRGILYDTGSSWQGGSMTELEILPYLQREGVILDKLILSHDDNDHSGGAEVILKNYPNVELITSSEKNYGETHRGLCIAGKEWEWQGIHFRILSPQKVVARAGNSNSCVILLEDGKYRVLLTGDAETKNELIFARTLGKIDVLQIGHHGSKTSTSEVLLSHSKPDLAIISSGRWNPWHFPHSSVIKRLKQHQSAVENTAVSGQIRVSFYRDKWKVSHQRKAFSPWYARPIGLSTE</sequence>
<dbReference type="InterPro" id="IPR036866">
    <property type="entry name" value="RibonucZ/Hydroxyglut_hydro"/>
</dbReference>
<dbReference type="InterPro" id="IPR004477">
    <property type="entry name" value="ComEC_N"/>
</dbReference>
<dbReference type="Gene3D" id="3.60.15.10">
    <property type="entry name" value="Ribonuclease Z/Hydroxyacylglutathione hydrolase-like"/>
    <property type="match status" value="1"/>
</dbReference>
<dbReference type="Proteomes" id="UP000189114">
    <property type="component" value="Unassembled WGS sequence"/>
</dbReference>
<dbReference type="Pfam" id="PF03772">
    <property type="entry name" value="Competence"/>
    <property type="match status" value="1"/>
</dbReference>